<dbReference type="GO" id="GO:0022857">
    <property type="term" value="F:transmembrane transporter activity"/>
    <property type="evidence" value="ECO:0007669"/>
    <property type="project" value="InterPro"/>
</dbReference>
<dbReference type="SUPFAM" id="SSF103473">
    <property type="entry name" value="MFS general substrate transporter"/>
    <property type="match status" value="1"/>
</dbReference>
<feature type="transmembrane region" description="Helical" evidence="5">
    <location>
        <begin position="321"/>
        <end position="343"/>
    </location>
</feature>
<evidence type="ECO:0000313" key="7">
    <source>
        <dbReference type="EMBL" id="CAL4127067.1"/>
    </source>
</evidence>
<name>A0AAV2RLV9_MEGNR</name>
<evidence type="ECO:0000256" key="1">
    <source>
        <dbReference type="ARBA" id="ARBA00004141"/>
    </source>
</evidence>
<feature type="transmembrane region" description="Helical" evidence="5">
    <location>
        <begin position="171"/>
        <end position="189"/>
    </location>
</feature>
<comment type="subcellular location">
    <subcellularLocation>
        <location evidence="1">Membrane</location>
        <topology evidence="1">Multi-pass membrane protein</topology>
    </subcellularLocation>
</comment>
<feature type="domain" description="Major facilitator superfamily (MFS) profile" evidence="6">
    <location>
        <begin position="69"/>
        <end position="497"/>
    </location>
</feature>
<proteinExistence type="predicted"/>
<dbReference type="PANTHER" id="PTHR24064">
    <property type="entry name" value="SOLUTE CARRIER FAMILY 22 MEMBER"/>
    <property type="match status" value="1"/>
</dbReference>
<evidence type="ECO:0000256" key="5">
    <source>
        <dbReference type="SAM" id="Phobius"/>
    </source>
</evidence>
<gene>
    <name evidence="7" type="ORF">MNOR_LOCUS25770</name>
</gene>
<feature type="transmembrane region" description="Helical" evidence="5">
    <location>
        <begin position="228"/>
        <end position="246"/>
    </location>
</feature>
<reference evidence="7 8" key="1">
    <citation type="submission" date="2024-05" db="EMBL/GenBank/DDBJ databases">
        <authorList>
            <person name="Wallberg A."/>
        </authorList>
    </citation>
    <scope>NUCLEOTIDE SEQUENCE [LARGE SCALE GENOMIC DNA]</scope>
</reference>
<dbReference type="InterPro" id="IPR036259">
    <property type="entry name" value="MFS_trans_sf"/>
</dbReference>
<evidence type="ECO:0000259" key="6">
    <source>
        <dbReference type="PROSITE" id="PS50850"/>
    </source>
</evidence>
<dbReference type="EMBL" id="CAXKWB010024985">
    <property type="protein sequence ID" value="CAL4127067.1"/>
    <property type="molecule type" value="Genomic_DNA"/>
</dbReference>
<feature type="transmembrane region" description="Helical" evidence="5">
    <location>
        <begin position="110"/>
        <end position="133"/>
    </location>
</feature>
<dbReference type="Pfam" id="PF00083">
    <property type="entry name" value="Sugar_tr"/>
    <property type="match status" value="1"/>
</dbReference>
<comment type="caution">
    <text evidence="7">The sequence shown here is derived from an EMBL/GenBank/DDBJ whole genome shotgun (WGS) entry which is preliminary data.</text>
</comment>
<feature type="transmembrane region" description="Helical" evidence="5">
    <location>
        <begin position="355"/>
        <end position="376"/>
    </location>
</feature>
<organism evidence="7 8">
    <name type="scientific">Meganyctiphanes norvegica</name>
    <name type="common">Northern krill</name>
    <name type="synonym">Thysanopoda norvegica</name>
    <dbReference type="NCBI Taxonomy" id="48144"/>
    <lineage>
        <taxon>Eukaryota</taxon>
        <taxon>Metazoa</taxon>
        <taxon>Ecdysozoa</taxon>
        <taxon>Arthropoda</taxon>
        <taxon>Crustacea</taxon>
        <taxon>Multicrustacea</taxon>
        <taxon>Malacostraca</taxon>
        <taxon>Eumalacostraca</taxon>
        <taxon>Eucarida</taxon>
        <taxon>Euphausiacea</taxon>
        <taxon>Euphausiidae</taxon>
        <taxon>Meganyctiphanes</taxon>
    </lineage>
</organism>
<feature type="transmembrane region" description="Helical" evidence="5">
    <location>
        <begin position="145"/>
        <end position="165"/>
    </location>
</feature>
<evidence type="ECO:0000256" key="3">
    <source>
        <dbReference type="ARBA" id="ARBA00022989"/>
    </source>
</evidence>
<dbReference type="InterPro" id="IPR020846">
    <property type="entry name" value="MFS_dom"/>
</dbReference>
<keyword evidence="2 5" id="KW-0812">Transmembrane</keyword>
<feature type="transmembrane region" description="Helical" evidence="5">
    <location>
        <begin position="471"/>
        <end position="493"/>
    </location>
</feature>
<keyword evidence="8" id="KW-1185">Reference proteome</keyword>
<keyword evidence="3 5" id="KW-1133">Transmembrane helix</keyword>
<sequence>MGESNEDMFSGIPFGLWNLLYISIMCLNQASAPAQYYSSIFANIPVDFRCSTNVTGEKNITFDNYCHVTSANIDSGEYNESLNNCTTYEFDTSQVSSTFISEFQLVCDKAWIASMFVMIFPIGSFIGTFFLGASDKWGRVTVIKISSTIHVAGILFVGLARHVYLVLLGRFFIGLTFPIFIGAGIPLSLESVSPKHRSTVSFMIMLPFYAFVMLLGILAYFIREWRMLYLITSIPMFPVPIIALFLDKSPRWLIQQGRVDEAYMVMQKAAKMNKGTVDFDLTFIKMELSNNSDEHNSASNSIFRTTATIKTLMSQLYGTTYMLKLSFAIPTLWFLSAIVYFGVPLNANNFTNNPYLYMIMIGAAELPAALLGPLLIKYFGNIKTGISLFLITGCCMLGTLLVTDNLWWIKWIFAILTMTCSGIIIGKCSLLTSEMFPTVVRSTGYGMSFAAYYLGFFLSSLISNMKIVSETWWAFNTICGVCCVLGAVIISFLPETHGQILCETTNQANDRKLPESKSKYMKVNMGDETELSHVQS</sequence>
<evidence type="ECO:0000313" key="8">
    <source>
        <dbReference type="Proteomes" id="UP001497623"/>
    </source>
</evidence>
<dbReference type="InterPro" id="IPR005828">
    <property type="entry name" value="MFS_sugar_transport-like"/>
</dbReference>
<feature type="transmembrane region" description="Helical" evidence="5">
    <location>
        <begin position="201"/>
        <end position="222"/>
    </location>
</feature>
<accession>A0AAV2RLV9</accession>
<keyword evidence="4 5" id="KW-0472">Membrane</keyword>
<feature type="transmembrane region" description="Helical" evidence="5">
    <location>
        <begin position="408"/>
        <end position="432"/>
    </location>
</feature>
<feature type="transmembrane region" description="Helical" evidence="5">
    <location>
        <begin position="444"/>
        <end position="465"/>
    </location>
</feature>
<dbReference type="PROSITE" id="PS50850">
    <property type="entry name" value="MFS"/>
    <property type="match status" value="1"/>
</dbReference>
<dbReference type="Gene3D" id="1.20.1250.20">
    <property type="entry name" value="MFS general substrate transporter like domains"/>
    <property type="match status" value="1"/>
</dbReference>
<evidence type="ECO:0000256" key="2">
    <source>
        <dbReference type="ARBA" id="ARBA00022692"/>
    </source>
</evidence>
<dbReference type="AlphaFoldDB" id="A0AAV2RLV9"/>
<protein>
    <recommendedName>
        <fullName evidence="6">Major facilitator superfamily (MFS) profile domain-containing protein</fullName>
    </recommendedName>
</protein>
<evidence type="ECO:0000256" key="4">
    <source>
        <dbReference type="ARBA" id="ARBA00023136"/>
    </source>
</evidence>
<dbReference type="Proteomes" id="UP001497623">
    <property type="component" value="Unassembled WGS sequence"/>
</dbReference>
<dbReference type="GO" id="GO:0016020">
    <property type="term" value="C:membrane"/>
    <property type="evidence" value="ECO:0007669"/>
    <property type="project" value="UniProtKB-SubCell"/>
</dbReference>
<feature type="transmembrane region" description="Helical" evidence="5">
    <location>
        <begin position="385"/>
        <end position="402"/>
    </location>
</feature>